<accession>A0A7W9SQZ7</accession>
<dbReference type="NCBIfam" id="TIGR02595">
    <property type="entry name" value="PEP_CTERM"/>
    <property type="match status" value="1"/>
</dbReference>
<dbReference type="SUPFAM" id="SSF53474">
    <property type="entry name" value="alpha/beta-Hydrolases"/>
    <property type="match status" value="1"/>
</dbReference>
<dbReference type="InterPro" id="IPR013424">
    <property type="entry name" value="Ice-binding_C"/>
</dbReference>
<keyword evidence="1 3" id="KW-0732">Signal</keyword>
<feature type="chain" id="PRO_5030635416" evidence="3">
    <location>
        <begin position="28"/>
        <end position="361"/>
    </location>
</feature>
<protein>
    <submittedName>
        <fullName evidence="6">Putative peptidase</fullName>
    </submittedName>
</protein>
<feature type="domain" description="Ice-binding protein C-terminal" evidence="5">
    <location>
        <begin position="326"/>
        <end position="346"/>
    </location>
</feature>
<dbReference type="InterPro" id="IPR029058">
    <property type="entry name" value="AB_hydrolase_fold"/>
</dbReference>
<dbReference type="InterPro" id="IPR050955">
    <property type="entry name" value="Plant_Biomass_Hydrol_Est"/>
</dbReference>
<dbReference type="Pfam" id="PF00326">
    <property type="entry name" value="Peptidase_S9"/>
    <property type="match status" value="1"/>
</dbReference>
<feature type="region of interest" description="Disordered" evidence="2">
    <location>
        <begin position="290"/>
        <end position="330"/>
    </location>
</feature>
<dbReference type="Proteomes" id="UP000520814">
    <property type="component" value="Unassembled WGS sequence"/>
</dbReference>
<name>A0A7W9SQZ7_ARMRO</name>
<evidence type="ECO:0000313" key="6">
    <source>
        <dbReference type="EMBL" id="MBB6050413.1"/>
    </source>
</evidence>
<keyword evidence="7" id="KW-1185">Reference proteome</keyword>
<dbReference type="EMBL" id="JACHGW010000002">
    <property type="protein sequence ID" value="MBB6050413.1"/>
    <property type="molecule type" value="Genomic_DNA"/>
</dbReference>
<organism evidence="6 7">
    <name type="scientific">Armatimonas rosea</name>
    <dbReference type="NCBI Taxonomy" id="685828"/>
    <lineage>
        <taxon>Bacteria</taxon>
        <taxon>Bacillati</taxon>
        <taxon>Armatimonadota</taxon>
        <taxon>Armatimonadia</taxon>
        <taxon>Armatimonadales</taxon>
        <taxon>Armatimonadaceae</taxon>
        <taxon>Armatimonas</taxon>
    </lineage>
</organism>
<dbReference type="Gene3D" id="3.40.50.1820">
    <property type="entry name" value="alpha/beta hydrolase"/>
    <property type="match status" value="1"/>
</dbReference>
<evidence type="ECO:0000259" key="4">
    <source>
        <dbReference type="Pfam" id="PF00326"/>
    </source>
</evidence>
<evidence type="ECO:0000313" key="7">
    <source>
        <dbReference type="Proteomes" id="UP000520814"/>
    </source>
</evidence>
<evidence type="ECO:0000256" key="1">
    <source>
        <dbReference type="ARBA" id="ARBA00022729"/>
    </source>
</evidence>
<feature type="compositionally biased region" description="Pro residues" evidence="2">
    <location>
        <begin position="291"/>
        <end position="322"/>
    </location>
</feature>
<feature type="domain" description="Peptidase S9 prolyl oligopeptidase catalytic" evidence="4">
    <location>
        <begin position="158"/>
        <end position="214"/>
    </location>
</feature>
<feature type="signal peptide" evidence="3">
    <location>
        <begin position="1"/>
        <end position="27"/>
    </location>
</feature>
<dbReference type="AlphaFoldDB" id="A0A7W9SQZ7"/>
<proteinExistence type="predicted"/>
<dbReference type="GO" id="GO:0008236">
    <property type="term" value="F:serine-type peptidase activity"/>
    <property type="evidence" value="ECO:0007669"/>
    <property type="project" value="InterPro"/>
</dbReference>
<dbReference type="InterPro" id="IPR001375">
    <property type="entry name" value="Peptidase_S9_cat"/>
</dbReference>
<comment type="caution">
    <text evidence="6">The sequence shown here is derived from an EMBL/GenBank/DDBJ whole genome shotgun (WGS) entry which is preliminary data.</text>
</comment>
<dbReference type="PANTHER" id="PTHR43037:SF1">
    <property type="entry name" value="BLL1128 PROTEIN"/>
    <property type="match status" value="1"/>
</dbReference>
<gene>
    <name evidence="6" type="ORF">HNQ39_002204</name>
</gene>
<reference evidence="6 7" key="1">
    <citation type="submission" date="2020-08" db="EMBL/GenBank/DDBJ databases">
        <title>Genomic Encyclopedia of Type Strains, Phase IV (KMG-IV): sequencing the most valuable type-strain genomes for metagenomic binning, comparative biology and taxonomic classification.</title>
        <authorList>
            <person name="Goeker M."/>
        </authorList>
    </citation>
    <scope>NUCLEOTIDE SEQUENCE [LARGE SCALE GENOMIC DNA]</scope>
    <source>
        <strain evidence="6 7">DSM 23562</strain>
    </source>
</reference>
<evidence type="ECO:0000259" key="5">
    <source>
        <dbReference type="Pfam" id="PF07589"/>
    </source>
</evidence>
<dbReference type="Pfam" id="PF07589">
    <property type="entry name" value="PEP-CTERM"/>
    <property type="match status" value="1"/>
</dbReference>
<evidence type="ECO:0000256" key="3">
    <source>
        <dbReference type="SAM" id="SignalP"/>
    </source>
</evidence>
<dbReference type="GO" id="GO:0006508">
    <property type="term" value="P:proteolysis"/>
    <property type="evidence" value="ECO:0007669"/>
    <property type="project" value="InterPro"/>
</dbReference>
<dbReference type="RefSeq" id="WP_184195317.1">
    <property type="nucleotide sequence ID" value="NZ_JACHGW010000002.1"/>
</dbReference>
<evidence type="ECO:0000256" key="2">
    <source>
        <dbReference type="SAM" id="MobiDB-lite"/>
    </source>
</evidence>
<dbReference type="PANTHER" id="PTHR43037">
    <property type="entry name" value="UNNAMED PRODUCT-RELATED"/>
    <property type="match status" value="1"/>
</dbReference>
<sequence length="361" mass="38006">MTTSSRYYLRGGALAAGALLLGTAAQAQDLLSPLLARTFVDSSGLNLPYRLYVPENYDPSQKYPLVLFLHGGGERGTDNVSPLLNEPFAQTFFSPEVQAAHPSFFLVPQCPLEIIGGDPQGEYWVNNFENYADGTPHPGFAWDSYLLADYPVSTSLRAVTNLLPALQSEFSIDSSRLYATGWSMGGDATWDLLMRNPGLFAAGAPIAGIGDPTQAASLASTPLWVFHGAQDTAALPSGSQQMVAAIQAAGGNIRYTEYADGTHYIGADAYSEAGFMDWLFAQSLPNTATPVPVPAPTPEPTLLPPPPLAPNPTPATPEPGPVAPNSVPEPGTLGLLALGLLVGRSRPRSAPGVAAEETETP</sequence>